<sequence>MEDAVNALQQYYGTVTITCFAKISNLSVNGSYASAYINVIVVITAGYYYDTYSDSGHLYLQKVSNSWKLF</sequence>
<accession>X1RNY2</accession>
<reference evidence="1" key="1">
    <citation type="journal article" date="2014" name="Front. Microbiol.">
        <title>High frequency of phylogenetically diverse reductive dehalogenase-homologous genes in deep subseafloor sedimentary metagenomes.</title>
        <authorList>
            <person name="Kawai M."/>
            <person name="Futagami T."/>
            <person name="Toyoda A."/>
            <person name="Takaki Y."/>
            <person name="Nishi S."/>
            <person name="Hori S."/>
            <person name="Arai W."/>
            <person name="Tsubouchi T."/>
            <person name="Morono Y."/>
            <person name="Uchiyama I."/>
            <person name="Ito T."/>
            <person name="Fujiyama A."/>
            <person name="Inagaki F."/>
            <person name="Takami H."/>
        </authorList>
    </citation>
    <scope>NUCLEOTIDE SEQUENCE</scope>
    <source>
        <strain evidence="1">Expedition CK06-06</strain>
    </source>
</reference>
<protein>
    <submittedName>
        <fullName evidence="1">Uncharacterized protein</fullName>
    </submittedName>
</protein>
<name>X1RNY2_9ZZZZ</name>
<dbReference type="EMBL" id="BARW01000738">
    <property type="protein sequence ID" value="GAI68681.1"/>
    <property type="molecule type" value="Genomic_DNA"/>
</dbReference>
<evidence type="ECO:0000313" key="1">
    <source>
        <dbReference type="EMBL" id="GAI68681.1"/>
    </source>
</evidence>
<gene>
    <name evidence="1" type="ORF">S12H4_02834</name>
</gene>
<proteinExistence type="predicted"/>
<comment type="caution">
    <text evidence="1">The sequence shown here is derived from an EMBL/GenBank/DDBJ whole genome shotgun (WGS) entry which is preliminary data.</text>
</comment>
<organism evidence="1">
    <name type="scientific">marine sediment metagenome</name>
    <dbReference type="NCBI Taxonomy" id="412755"/>
    <lineage>
        <taxon>unclassified sequences</taxon>
        <taxon>metagenomes</taxon>
        <taxon>ecological metagenomes</taxon>
    </lineage>
</organism>
<dbReference type="AlphaFoldDB" id="X1RNY2"/>